<organism evidence="1 2">
    <name type="scientific">Hibiscus sabdariffa</name>
    <name type="common">roselle</name>
    <dbReference type="NCBI Taxonomy" id="183260"/>
    <lineage>
        <taxon>Eukaryota</taxon>
        <taxon>Viridiplantae</taxon>
        <taxon>Streptophyta</taxon>
        <taxon>Embryophyta</taxon>
        <taxon>Tracheophyta</taxon>
        <taxon>Spermatophyta</taxon>
        <taxon>Magnoliopsida</taxon>
        <taxon>eudicotyledons</taxon>
        <taxon>Gunneridae</taxon>
        <taxon>Pentapetalae</taxon>
        <taxon>rosids</taxon>
        <taxon>malvids</taxon>
        <taxon>Malvales</taxon>
        <taxon>Malvaceae</taxon>
        <taxon>Malvoideae</taxon>
        <taxon>Hibiscus</taxon>
    </lineage>
</organism>
<dbReference type="InterPro" id="IPR053932">
    <property type="entry name" value="GeBP-like_DBD"/>
</dbReference>
<comment type="caution">
    <text evidence="1">The sequence shown here is derived from an EMBL/GenBank/DDBJ whole genome shotgun (WGS) entry which is preliminary data.</text>
</comment>
<dbReference type="Proteomes" id="UP001472677">
    <property type="component" value="Unassembled WGS sequence"/>
</dbReference>
<dbReference type="PANTHER" id="PTHR31662">
    <property type="entry name" value="BNAANNG10740D PROTEIN-RELATED"/>
    <property type="match status" value="1"/>
</dbReference>
<dbReference type="InterPro" id="IPR007592">
    <property type="entry name" value="GEBP"/>
</dbReference>
<sequence>MALLPTTSSSSDSKSSGSSSDTSDALPPPSKKPRTAPTPRSNDSKKKATVAAAAAAAEEEEEQDTEKQPFQRVFSEEDEIVLLEGLYEYLKESGGADEGAINMVGFHAYIKGSIHTEITKAQLSDKIKRLKRRFRNNQDRVFKQDSHEKRVFELCSKIWCVKGTAGKHVPDPAAAMNPPSLPNLFDAGFEDYYAGFGSHLDGIIAGCESGSMLKKKLMKLRVAHYELLIRQITLRNEKLQLIIDATK</sequence>
<name>A0ABR2CBH7_9ROSI</name>
<dbReference type="Pfam" id="PF04504">
    <property type="entry name" value="GeBP-like_DBD"/>
    <property type="match status" value="1"/>
</dbReference>
<evidence type="ECO:0000313" key="1">
    <source>
        <dbReference type="EMBL" id="KAK8516086.1"/>
    </source>
</evidence>
<gene>
    <name evidence="1" type="ORF">V6N12_013495</name>
</gene>
<evidence type="ECO:0000313" key="2">
    <source>
        <dbReference type="Proteomes" id="UP001472677"/>
    </source>
</evidence>
<dbReference type="EMBL" id="JBBPBM010000060">
    <property type="protein sequence ID" value="KAK8516086.1"/>
    <property type="molecule type" value="Genomic_DNA"/>
</dbReference>
<accession>A0ABR2CBH7</accession>
<protein>
    <submittedName>
        <fullName evidence="1">Uncharacterized protein</fullName>
    </submittedName>
</protein>
<proteinExistence type="predicted"/>
<dbReference type="PANTHER" id="PTHR31662:SF33">
    <property type="entry name" value="DNA-BINDING STOREKEEPER PROTEIN TRANSCRIPTIONAL REGULATOR-LIKE PROTEIN"/>
    <property type="match status" value="1"/>
</dbReference>
<reference evidence="1 2" key="1">
    <citation type="journal article" date="2024" name="G3 (Bethesda)">
        <title>Genome assembly of Hibiscus sabdariffa L. provides insights into metabolisms of medicinal natural products.</title>
        <authorList>
            <person name="Kim T."/>
        </authorList>
    </citation>
    <scope>NUCLEOTIDE SEQUENCE [LARGE SCALE GENOMIC DNA]</scope>
    <source>
        <strain evidence="1">TK-2024</strain>
        <tissue evidence="1">Old leaves</tissue>
    </source>
</reference>
<keyword evidence="2" id="KW-1185">Reference proteome</keyword>